<evidence type="ECO:0000259" key="7">
    <source>
        <dbReference type="Pfam" id="PF01212"/>
    </source>
</evidence>
<comment type="similarity">
    <text evidence="2">Belongs to the threonine aldolase family.</text>
</comment>
<dbReference type="GO" id="GO:0006545">
    <property type="term" value="P:glycine biosynthetic process"/>
    <property type="evidence" value="ECO:0007669"/>
    <property type="project" value="TreeGrafter"/>
</dbReference>
<keyword evidence="5" id="KW-0456">Lyase</keyword>
<dbReference type="InterPro" id="IPR001597">
    <property type="entry name" value="ArAA_b-elim_lyase/Thr_aldolase"/>
</dbReference>
<evidence type="ECO:0000256" key="2">
    <source>
        <dbReference type="ARBA" id="ARBA00006966"/>
    </source>
</evidence>
<evidence type="ECO:0000256" key="6">
    <source>
        <dbReference type="PIRSR" id="PIRSR017617-1"/>
    </source>
</evidence>
<dbReference type="Gene3D" id="3.40.640.10">
    <property type="entry name" value="Type I PLP-dependent aspartate aminotransferase-like (Major domain)"/>
    <property type="match status" value="1"/>
</dbReference>
<dbReference type="OrthoDB" id="9774495at2"/>
<dbReference type="PIRSF" id="PIRSF017617">
    <property type="entry name" value="Thr_aldolase"/>
    <property type="match status" value="1"/>
</dbReference>
<dbReference type="Proteomes" id="UP000184211">
    <property type="component" value="Unassembled WGS sequence"/>
</dbReference>
<evidence type="ECO:0000256" key="5">
    <source>
        <dbReference type="ARBA" id="ARBA00023239"/>
    </source>
</evidence>
<comment type="cofactor">
    <cofactor evidence="1">
        <name>pyridoxal 5'-phosphate</name>
        <dbReference type="ChEBI" id="CHEBI:597326"/>
    </cofactor>
</comment>
<proteinExistence type="inferred from homology"/>
<evidence type="ECO:0000256" key="3">
    <source>
        <dbReference type="ARBA" id="ARBA00011881"/>
    </source>
</evidence>
<dbReference type="NCBIfam" id="NF041359">
    <property type="entry name" value="GntG_guanitoxin"/>
    <property type="match status" value="1"/>
</dbReference>
<dbReference type="FunFam" id="3.40.640.10:FF:000030">
    <property type="entry name" value="Low-specificity L-threonine aldolase"/>
    <property type="match status" value="1"/>
</dbReference>
<feature type="domain" description="Aromatic amino acid beta-eliminating lyase/threonine aldolase" evidence="7">
    <location>
        <begin position="6"/>
        <end position="289"/>
    </location>
</feature>
<dbReference type="InterPro" id="IPR015422">
    <property type="entry name" value="PyrdxlP-dep_Trfase_small"/>
</dbReference>
<dbReference type="Pfam" id="PF01212">
    <property type="entry name" value="Beta_elim_lyase"/>
    <property type="match status" value="1"/>
</dbReference>
<reference evidence="9" key="1">
    <citation type="submission" date="2016-11" db="EMBL/GenBank/DDBJ databases">
        <authorList>
            <person name="Varghese N."/>
            <person name="Submissions S."/>
        </authorList>
    </citation>
    <scope>NUCLEOTIDE SEQUENCE [LARGE SCALE GENOMIC DNA]</scope>
    <source>
        <strain evidence="9">DSM 28223</strain>
    </source>
</reference>
<gene>
    <name evidence="8" type="ORF">SAMN04488044_1219</name>
</gene>
<dbReference type="InterPro" id="IPR015421">
    <property type="entry name" value="PyrdxlP-dep_Trfase_major"/>
</dbReference>
<dbReference type="PANTHER" id="PTHR48097">
    <property type="entry name" value="L-THREONINE ALDOLASE-RELATED"/>
    <property type="match status" value="1"/>
</dbReference>
<dbReference type="STRING" id="870908.SAMN04488044_1219"/>
<comment type="subunit">
    <text evidence="3">Homotetramer.</text>
</comment>
<keyword evidence="4" id="KW-0663">Pyridoxal phosphate</keyword>
<organism evidence="8 9">
    <name type="scientific">Cognatishimia maritima</name>
    <dbReference type="NCBI Taxonomy" id="870908"/>
    <lineage>
        <taxon>Bacteria</taxon>
        <taxon>Pseudomonadati</taxon>
        <taxon>Pseudomonadota</taxon>
        <taxon>Alphaproteobacteria</taxon>
        <taxon>Rhodobacterales</taxon>
        <taxon>Paracoccaceae</taxon>
        <taxon>Cognatishimia</taxon>
    </lineage>
</organism>
<dbReference type="EMBL" id="FQWM01000001">
    <property type="protein sequence ID" value="SHG62646.1"/>
    <property type="molecule type" value="Genomic_DNA"/>
</dbReference>
<dbReference type="Gene3D" id="3.90.1150.10">
    <property type="entry name" value="Aspartate Aminotransferase, domain 1"/>
    <property type="match status" value="1"/>
</dbReference>
<protein>
    <submittedName>
        <fullName evidence="8">L-threonine aldolase</fullName>
    </submittedName>
</protein>
<sequence length="346" mass="36914">MNAFIDLSSDTCTRPGEAMRAAMARAEVGDESKHRDPTVTHLCERVADLLGQEAALFLPSGTMCNNIAAMVHCSPGSEVIAAEASHVETSESGALSVFAGARLRTIRTDAGVFTPAQVRDLMRSAKGTRAPRVSAIFAEQTHNRSGGSVWPAERIASLAAFAREHDIAFHIDGARIMNAAVALGCDASDFGRHTDSVWMSFTKGLGCPVGSVLAGSTGFIDAAWEWKHRFGGGMRQAGMLAAGCLHALDHNIDRLAEDHENAALLASRIARIDGLRLTQSAFETNMVFFELLDEAADTITLARKLESEGIRIGVESPRLLRAVTHMDVTARDIETAADALACLVTA</sequence>
<dbReference type="InterPro" id="IPR015424">
    <property type="entry name" value="PyrdxlP-dep_Trfase"/>
</dbReference>
<dbReference type="InterPro" id="IPR023603">
    <property type="entry name" value="Low_specificity_L-TA-like"/>
</dbReference>
<dbReference type="PANTHER" id="PTHR48097:SF9">
    <property type="entry name" value="L-THREONINE ALDOLASE"/>
    <property type="match status" value="1"/>
</dbReference>
<evidence type="ECO:0000256" key="1">
    <source>
        <dbReference type="ARBA" id="ARBA00001933"/>
    </source>
</evidence>
<evidence type="ECO:0000313" key="9">
    <source>
        <dbReference type="Proteomes" id="UP000184211"/>
    </source>
</evidence>
<keyword evidence="9" id="KW-1185">Reference proteome</keyword>
<feature type="modified residue" description="N6-(pyridoxal phosphate)lysine" evidence="6">
    <location>
        <position position="203"/>
    </location>
</feature>
<evidence type="ECO:0000313" key="8">
    <source>
        <dbReference type="EMBL" id="SHG62646.1"/>
    </source>
</evidence>
<dbReference type="GO" id="GO:0005829">
    <property type="term" value="C:cytosol"/>
    <property type="evidence" value="ECO:0007669"/>
    <property type="project" value="TreeGrafter"/>
</dbReference>
<accession>A0A1M5LCE5</accession>
<dbReference type="GO" id="GO:0008732">
    <property type="term" value="F:L-allo-threonine aldolase activity"/>
    <property type="evidence" value="ECO:0007669"/>
    <property type="project" value="TreeGrafter"/>
</dbReference>
<evidence type="ECO:0000256" key="4">
    <source>
        <dbReference type="ARBA" id="ARBA00022898"/>
    </source>
</evidence>
<dbReference type="AlphaFoldDB" id="A0A1M5LCE5"/>
<dbReference type="SUPFAM" id="SSF53383">
    <property type="entry name" value="PLP-dependent transferases"/>
    <property type="match status" value="1"/>
</dbReference>
<name>A0A1M5LCE5_9RHOB</name>
<dbReference type="RefSeq" id="WP_072791573.1">
    <property type="nucleotide sequence ID" value="NZ_FQWM01000001.1"/>
</dbReference>
<dbReference type="GO" id="GO:0006567">
    <property type="term" value="P:L-threonine catabolic process"/>
    <property type="evidence" value="ECO:0007669"/>
    <property type="project" value="TreeGrafter"/>
</dbReference>